<gene>
    <name evidence="9" type="ORF">SE18_08110</name>
</gene>
<dbReference type="PATRIC" id="fig|70996.4.peg.854"/>
<proteinExistence type="inferred from homology"/>
<dbReference type="SUPFAM" id="SSF103473">
    <property type="entry name" value="MFS general substrate transporter"/>
    <property type="match status" value="1"/>
</dbReference>
<feature type="transmembrane region" description="Helical" evidence="7">
    <location>
        <begin position="160"/>
        <end position="180"/>
    </location>
</feature>
<keyword evidence="4 7" id="KW-0812">Transmembrane</keyword>
<evidence type="ECO:0000259" key="8">
    <source>
        <dbReference type="PROSITE" id="PS50850"/>
    </source>
</evidence>
<dbReference type="EMBL" id="LGKP01000013">
    <property type="protein sequence ID" value="KPL90163.1"/>
    <property type="molecule type" value="Genomic_DNA"/>
</dbReference>
<evidence type="ECO:0000256" key="7">
    <source>
        <dbReference type="SAM" id="Phobius"/>
    </source>
</evidence>
<dbReference type="AlphaFoldDB" id="A0A0P6Y2S8"/>
<feature type="transmembrane region" description="Helical" evidence="7">
    <location>
        <begin position="47"/>
        <end position="70"/>
    </location>
</feature>
<feature type="transmembrane region" description="Helical" evidence="7">
    <location>
        <begin position="305"/>
        <end position="324"/>
    </location>
</feature>
<keyword evidence="6 7" id="KW-0472">Membrane</keyword>
<feature type="transmembrane region" description="Helical" evidence="7">
    <location>
        <begin position="370"/>
        <end position="389"/>
    </location>
</feature>
<evidence type="ECO:0000256" key="3">
    <source>
        <dbReference type="ARBA" id="ARBA00022448"/>
    </source>
</evidence>
<keyword evidence="10" id="KW-1185">Reference proteome</keyword>
<dbReference type="Pfam" id="PF07690">
    <property type="entry name" value="MFS_1"/>
    <property type="match status" value="1"/>
</dbReference>
<evidence type="ECO:0000256" key="1">
    <source>
        <dbReference type="ARBA" id="ARBA00004651"/>
    </source>
</evidence>
<comment type="caution">
    <text evidence="9">The sequence shown here is derived from an EMBL/GenBank/DDBJ whole genome shotgun (WGS) entry which is preliminary data.</text>
</comment>
<accession>A0A0P6Y2S8</accession>
<organism evidence="9 10">
    <name type="scientific">Herpetosiphon geysericola</name>
    <dbReference type="NCBI Taxonomy" id="70996"/>
    <lineage>
        <taxon>Bacteria</taxon>
        <taxon>Bacillati</taxon>
        <taxon>Chloroflexota</taxon>
        <taxon>Chloroflexia</taxon>
        <taxon>Herpetosiphonales</taxon>
        <taxon>Herpetosiphonaceae</taxon>
        <taxon>Herpetosiphon</taxon>
    </lineage>
</organism>
<dbReference type="OrthoDB" id="9795150at2"/>
<dbReference type="InterPro" id="IPR020846">
    <property type="entry name" value="MFS_dom"/>
</dbReference>
<dbReference type="InterPro" id="IPR051788">
    <property type="entry name" value="MFS_Transporter"/>
</dbReference>
<sequence>MKIQRPANLGLILLAFIAFVALGLPDGLLGVGWPSIRASFAQPLDAIGLFLTASVVGYMGSTFLSGMLLARLGVGRMLAISCLLTGVALIGYTLVPAWWMMAALGTLAGMGAGAIDAGLNTYVAAHFSEGLMQWLHASWGVGVTLGPIIMTLGLSNLNTWRFGYLVVGCFQIGLALCFALTRHMWSRHTAAASAEPEIRLTDYKTPMSTTLSQPRVWLSITLFFLYVGGEASLGTWTYSLLTESRGVEPTLAGFFAGSYWFSFTIGRIVAGLIATRLGVHRLVLGGLTGAFLGAALLLWNPSPLANVVAVAIIGLAIAPIFPALMSGTKTRVGDHHAANTIGMQMTATGFGIAVIPSLLGVFARRMSLEIIPICLLVVYAVMIGVYIVAVRVQKPISIASNVEAEHS</sequence>
<evidence type="ECO:0000313" key="9">
    <source>
        <dbReference type="EMBL" id="KPL90163.1"/>
    </source>
</evidence>
<dbReference type="PANTHER" id="PTHR23514:SF3">
    <property type="entry name" value="BYPASS OF STOP CODON PROTEIN 6"/>
    <property type="match status" value="1"/>
</dbReference>
<dbReference type="Proteomes" id="UP000050277">
    <property type="component" value="Unassembled WGS sequence"/>
</dbReference>
<reference evidence="9 10" key="1">
    <citation type="submission" date="2015-07" db="EMBL/GenBank/DDBJ databases">
        <title>Whole genome sequence of Herpetosiphon geysericola DSM 7119.</title>
        <authorList>
            <person name="Hemp J."/>
            <person name="Ward L.M."/>
            <person name="Pace L.A."/>
            <person name="Fischer W.W."/>
        </authorList>
    </citation>
    <scope>NUCLEOTIDE SEQUENCE [LARGE SCALE GENOMIC DNA]</scope>
    <source>
        <strain evidence="9 10">DSM 7119</strain>
    </source>
</reference>
<comment type="similarity">
    <text evidence="2">Belongs to the major facilitator superfamily.</text>
</comment>
<evidence type="ECO:0000256" key="2">
    <source>
        <dbReference type="ARBA" id="ARBA00008335"/>
    </source>
</evidence>
<comment type="subcellular location">
    <subcellularLocation>
        <location evidence="1">Cell membrane</location>
        <topology evidence="1">Multi-pass membrane protein</topology>
    </subcellularLocation>
</comment>
<dbReference type="RefSeq" id="WP_054533932.1">
    <property type="nucleotide sequence ID" value="NZ_LGKP01000013.1"/>
</dbReference>
<feature type="transmembrane region" description="Helical" evidence="7">
    <location>
        <begin position="77"/>
        <end position="95"/>
    </location>
</feature>
<feature type="transmembrane region" description="Helical" evidence="7">
    <location>
        <begin position="282"/>
        <end position="299"/>
    </location>
</feature>
<feature type="transmembrane region" description="Helical" evidence="7">
    <location>
        <begin position="250"/>
        <end position="270"/>
    </location>
</feature>
<evidence type="ECO:0000313" key="10">
    <source>
        <dbReference type="Proteomes" id="UP000050277"/>
    </source>
</evidence>
<feature type="transmembrane region" description="Helical" evidence="7">
    <location>
        <begin position="216"/>
        <end position="238"/>
    </location>
</feature>
<dbReference type="Gene3D" id="1.20.1250.20">
    <property type="entry name" value="MFS general substrate transporter like domains"/>
    <property type="match status" value="2"/>
</dbReference>
<dbReference type="PANTHER" id="PTHR23514">
    <property type="entry name" value="BYPASS OF STOP CODON PROTEIN 6"/>
    <property type="match status" value="1"/>
</dbReference>
<dbReference type="STRING" id="70996.SE18_08110"/>
<dbReference type="CDD" id="cd17333">
    <property type="entry name" value="MFS_FucP_MFSD4_like"/>
    <property type="match status" value="1"/>
</dbReference>
<feature type="domain" description="Major facilitator superfamily (MFS) profile" evidence="8">
    <location>
        <begin position="11"/>
        <end position="396"/>
    </location>
</feature>
<evidence type="ECO:0000256" key="5">
    <source>
        <dbReference type="ARBA" id="ARBA00022989"/>
    </source>
</evidence>
<dbReference type="GO" id="GO:0005886">
    <property type="term" value="C:plasma membrane"/>
    <property type="evidence" value="ECO:0007669"/>
    <property type="project" value="UniProtKB-SubCell"/>
</dbReference>
<feature type="transmembrane region" description="Helical" evidence="7">
    <location>
        <begin position="134"/>
        <end position="154"/>
    </location>
</feature>
<name>A0A0P6Y2S8_9CHLR</name>
<dbReference type="GO" id="GO:0022857">
    <property type="term" value="F:transmembrane transporter activity"/>
    <property type="evidence" value="ECO:0007669"/>
    <property type="project" value="InterPro"/>
</dbReference>
<dbReference type="InterPro" id="IPR036259">
    <property type="entry name" value="MFS_trans_sf"/>
</dbReference>
<dbReference type="PROSITE" id="PS50850">
    <property type="entry name" value="MFS"/>
    <property type="match status" value="1"/>
</dbReference>
<evidence type="ECO:0000256" key="4">
    <source>
        <dbReference type="ARBA" id="ARBA00022692"/>
    </source>
</evidence>
<keyword evidence="5 7" id="KW-1133">Transmembrane helix</keyword>
<dbReference type="InterPro" id="IPR011701">
    <property type="entry name" value="MFS"/>
</dbReference>
<feature type="transmembrane region" description="Helical" evidence="7">
    <location>
        <begin position="345"/>
        <end position="364"/>
    </location>
</feature>
<protein>
    <submittedName>
        <fullName evidence="9">MFS transporter</fullName>
    </submittedName>
</protein>
<keyword evidence="3" id="KW-0813">Transport</keyword>
<evidence type="ECO:0000256" key="6">
    <source>
        <dbReference type="ARBA" id="ARBA00023136"/>
    </source>
</evidence>